<evidence type="ECO:0000313" key="1">
    <source>
        <dbReference type="EMBL" id="MDO1584819.1"/>
    </source>
</evidence>
<protein>
    <submittedName>
        <fullName evidence="1">Uncharacterized protein</fullName>
    </submittedName>
</protein>
<dbReference type="EMBL" id="JAUKWQ010000010">
    <property type="protein sequence ID" value="MDO1584819.1"/>
    <property type="molecule type" value="Genomic_DNA"/>
</dbReference>
<sequence>MQKQVIEFGGEPVGIVVPDNDRLKFIAVKFHVIDLDEQRFSSADEVRLAIRNHVRNQTIAEHRAVA</sequence>
<organism evidence="1 2">
    <name type="scientific">Rhizobium oryzicola</name>
    <dbReference type="NCBI Taxonomy" id="1232668"/>
    <lineage>
        <taxon>Bacteria</taxon>
        <taxon>Pseudomonadati</taxon>
        <taxon>Pseudomonadota</taxon>
        <taxon>Alphaproteobacteria</taxon>
        <taxon>Hyphomicrobiales</taxon>
        <taxon>Rhizobiaceae</taxon>
        <taxon>Rhizobium/Agrobacterium group</taxon>
        <taxon>Rhizobium</taxon>
    </lineage>
</organism>
<dbReference type="RefSeq" id="WP_302079078.1">
    <property type="nucleotide sequence ID" value="NZ_JAUKWQ010000010.1"/>
</dbReference>
<reference evidence="1" key="2">
    <citation type="submission" date="2023-07" db="EMBL/GenBank/DDBJ databases">
        <authorList>
            <person name="Sun H."/>
        </authorList>
    </citation>
    <scope>NUCLEOTIDE SEQUENCE</scope>
    <source>
        <strain evidence="1">05753</strain>
    </source>
</reference>
<accession>A0ABT8T238</accession>
<proteinExistence type="predicted"/>
<comment type="caution">
    <text evidence="1">The sequence shown here is derived from an EMBL/GenBank/DDBJ whole genome shotgun (WGS) entry which is preliminary data.</text>
</comment>
<name>A0ABT8T238_9HYPH</name>
<keyword evidence="2" id="KW-1185">Reference proteome</keyword>
<gene>
    <name evidence="1" type="ORF">Q2T52_22255</name>
</gene>
<reference evidence="1" key="1">
    <citation type="journal article" date="2015" name="Int. J. Syst. Evol. Microbiol.">
        <title>Rhizobium oryzicola sp. nov., potential plant-growth-promoting endophytic bacteria isolated from rice roots.</title>
        <authorList>
            <person name="Zhang X.X."/>
            <person name="Gao J.S."/>
            <person name="Cao Y.H."/>
            <person name="Sheirdil R.A."/>
            <person name="Wang X.C."/>
            <person name="Zhang L."/>
        </authorList>
    </citation>
    <scope>NUCLEOTIDE SEQUENCE</scope>
    <source>
        <strain evidence="1">05753</strain>
    </source>
</reference>
<dbReference type="Proteomes" id="UP001169006">
    <property type="component" value="Unassembled WGS sequence"/>
</dbReference>
<evidence type="ECO:0000313" key="2">
    <source>
        <dbReference type="Proteomes" id="UP001169006"/>
    </source>
</evidence>